<dbReference type="EMBL" id="JANCPR020000026">
    <property type="protein sequence ID" value="MDJ1135041.1"/>
    <property type="molecule type" value="Genomic_DNA"/>
</dbReference>
<accession>A0ABT7A2G4</accession>
<gene>
    <name evidence="2" type="ORF">NMN56_024395</name>
</gene>
<name>A0ABT7A2G4_9ACTN</name>
<proteinExistence type="predicted"/>
<feature type="region of interest" description="Disordered" evidence="1">
    <location>
        <begin position="1"/>
        <end position="24"/>
    </location>
</feature>
<keyword evidence="3" id="KW-1185">Reference proteome</keyword>
<evidence type="ECO:0008006" key="4">
    <source>
        <dbReference type="Google" id="ProtNLM"/>
    </source>
</evidence>
<reference evidence="2 3" key="1">
    <citation type="submission" date="2023-05" db="EMBL/GenBank/DDBJ databases">
        <title>Streptantibioticus silvisoli sp. nov., acidotolerant actinomycetes 1 from pine litter.</title>
        <authorList>
            <person name="Swiecimska M."/>
            <person name="Golinska P."/>
            <person name="Sangal V."/>
            <person name="Wachnowicz B."/>
            <person name="Goodfellow M."/>
        </authorList>
    </citation>
    <scope>NUCLEOTIDE SEQUENCE [LARGE SCALE GENOMIC DNA]</scope>
    <source>
        <strain evidence="2 3">DSM 42109</strain>
    </source>
</reference>
<organism evidence="2 3">
    <name type="scientific">Streptomyces iconiensis</name>
    <dbReference type="NCBI Taxonomy" id="1384038"/>
    <lineage>
        <taxon>Bacteria</taxon>
        <taxon>Bacillati</taxon>
        <taxon>Actinomycetota</taxon>
        <taxon>Actinomycetes</taxon>
        <taxon>Kitasatosporales</taxon>
        <taxon>Streptomycetaceae</taxon>
        <taxon>Streptomyces</taxon>
    </lineage>
</organism>
<dbReference type="Proteomes" id="UP001214441">
    <property type="component" value="Unassembled WGS sequence"/>
</dbReference>
<dbReference type="RefSeq" id="WP_274043357.1">
    <property type="nucleotide sequence ID" value="NZ_JANCPR020000026.1"/>
</dbReference>
<comment type="caution">
    <text evidence="2">The sequence shown here is derived from an EMBL/GenBank/DDBJ whole genome shotgun (WGS) entry which is preliminary data.</text>
</comment>
<sequence length="67" mass="7419">MPAPRPSVGRRRTAGRYPDDPNLKSSIAELRCRGAGFSTEDADRPALLNVIRTGMRTTAFMVSLRTR</sequence>
<evidence type="ECO:0000313" key="2">
    <source>
        <dbReference type="EMBL" id="MDJ1135041.1"/>
    </source>
</evidence>
<evidence type="ECO:0000313" key="3">
    <source>
        <dbReference type="Proteomes" id="UP001214441"/>
    </source>
</evidence>
<evidence type="ECO:0000256" key="1">
    <source>
        <dbReference type="SAM" id="MobiDB-lite"/>
    </source>
</evidence>
<protein>
    <recommendedName>
        <fullName evidence="4">Transposase</fullName>
    </recommendedName>
</protein>